<dbReference type="Pfam" id="PF02518">
    <property type="entry name" value="HATPase_c"/>
    <property type="match status" value="1"/>
</dbReference>
<evidence type="ECO:0000256" key="1">
    <source>
        <dbReference type="ARBA" id="ARBA00000085"/>
    </source>
</evidence>
<accession>S7TCE1</accession>
<feature type="modified residue" description="4-aspartylphosphate" evidence="9">
    <location>
        <position position="812"/>
    </location>
</feature>
<evidence type="ECO:0000256" key="4">
    <source>
        <dbReference type="ARBA" id="ARBA00022679"/>
    </source>
</evidence>
<keyword evidence="3 9" id="KW-0597">Phosphoprotein</keyword>
<evidence type="ECO:0000313" key="13">
    <source>
        <dbReference type="EMBL" id="EPR34877.1"/>
    </source>
</evidence>
<evidence type="ECO:0000259" key="12">
    <source>
        <dbReference type="PROSITE" id="PS51833"/>
    </source>
</evidence>
<dbReference type="OrthoDB" id="9813024at2"/>
<gene>
    <name evidence="13" type="ORF">dsat_2240</name>
</gene>
<evidence type="ECO:0000259" key="11">
    <source>
        <dbReference type="PROSITE" id="PS50110"/>
    </source>
</evidence>
<dbReference type="Gene3D" id="3.30.565.10">
    <property type="entry name" value="Histidine kinase-like ATPase, C-terminal domain"/>
    <property type="match status" value="1"/>
</dbReference>
<keyword evidence="7" id="KW-0067">ATP-binding</keyword>
<dbReference type="Gene3D" id="3.40.50.2300">
    <property type="match status" value="1"/>
</dbReference>
<dbReference type="InterPro" id="IPR036097">
    <property type="entry name" value="HisK_dim/P_sf"/>
</dbReference>
<feature type="domain" description="Response regulatory" evidence="11">
    <location>
        <begin position="763"/>
        <end position="876"/>
    </location>
</feature>
<evidence type="ECO:0000259" key="10">
    <source>
        <dbReference type="PROSITE" id="PS50109"/>
    </source>
</evidence>
<dbReference type="CDD" id="cd00077">
    <property type="entry name" value="HDc"/>
    <property type="match status" value="1"/>
</dbReference>
<comment type="catalytic activity">
    <reaction evidence="1">
        <text>ATP + protein L-histidine = ADP + protein N-phospho-L-histidine.</text>
        <dbReference type="EC" id="2.7.13.3"/>
    </reaction>
</comment>
<dbReference type="Proteomes" id="UP000014975">
    <property type="component" value="Unassembled WGS sequence"/>
</dbReference>
<dbReference type="RefSeq" id="WP_020886126.1">
    <property type="nucleotide sequence ID" value="NZ_ATHI01000005.1"/>
</dbReference>
<dbReference type="PROSITE" id="PS51833">
    <property type="entry name" value="HDOD"/>
    <property type="match status" value="1"/>
</dbReference>
<dbReference type="InterPro" id="IPR001789">
    <property type="entry name" value="Sig_transdc_resp-reg_receiver"/>
</dbReference>
<evidence type="ECO:0000256" key="6">
    <source>
        <dbReference type="ARBA" id="ARBA00022777"/>
    </source>
</evidence>
<dbReference type="EC" id="2.7.13.3" evidence="2"/>
<dbReference type="STRING" id="1121439.dsat_2240"/>
<dbReference type="PATRIC" id="fig|1121439.3.peg.628"/>
<dbReference type="SUPFAM" id="SSF109604">
    <property type="entry name" value="HD-domain/PDEase-like"/>
    <property type="match status" value="1"/>
</dbReference>
<dbReference type="SMART" id="SM00448">
    <property type="entry name" value="REC"/>
    <property type="match status" value="1"/>
</dbReference>
<protein>
    <recommendedName>
        <fullName evidence="2">histidine kinase</fullName>
        <ecNumber evidence="2">2.7.13.3</ecNumber>
    </recommendedName>
</protein>
<dbReference type="SMART" id="SM00387">
    <property type="entry name" value="HATPase_c"/>
    <property type="match status" value="1"/>
</dbReference>
<evidence type="ECO:0000256" key="9">
    <source>
        <dbReference type="PROSITE-ProRule" id="PRU00169"/>
    </source>
</evidence>
<dbReference type="InterPro" id="IPR004358">
    <property type="entry name" value="Sig_transdc_His_kin-like_C"/>
</dbReference>
<dbReference type="SUPFAM" id="SSF52172">
    <property type="entry name" value="CheY-like"/>
    <property type="match status" value="1"/>
</dbReference>
<dbReference type="InterPro" id="IPR011006">
    <property type="entry name" value="CheY-like_superfamily"/>
</dbReference>
<keyword evidence="5" id="KW-0547">Nucleotide-binding</keyword>
<feature type="domain" description="HDOD" evidence="12">
    <location>
        <begin position="26"/>
        <end position="221"/>
    </location>
</feature>
<evidence type="ECO:0000313" key="14">
    <source>
        <dbReference type="Proteomes" id="UP000014975"/>
    </source>
</evidence>
<feature type="domain" description="Histidine kinase" evidence="10">
    <location>
        <begin position="530"/>
        <end position="742"/>
    </location>
</feature>
<dbReference type="AlphaFoldDB" id="S7TCE1"/>
<evidence type="ECO:0000256" key="8">
    <source>
        <dbReference type="ARBA" id="ARBA00023012"/>
    </source>
</evidence>
<dbReference type="EMBL" id="ATHI01000005">
    <property type="protein sequence ID" value="EPR34877.1"/>
    <property type="molecule type" value="Genomic_DNA"/>
</dbReference>
<dbReference type="Pfam" id="PF00512">
    <property type="entry name" value="HisKA"/>
    <property type="match status" value="1"/>
</dbReference>
<dbReference type="Gene3D" id="1.10.287.130">
    <property type="match status" value="1"/>
</dbReference>
<evidence type="ECO:0000256" key="7">
    <source>
        <dbReference type="ARBA" id="ARBA00022840"/>
    </source>
</evidence>
<evidence type="ECO:0000256" key="2">
    <source>
        <dbReference type="ARBA" id="ARBA00012438"/>
    </source>
</evidence>
<dbReference type="eggNOG" id="COG4191">
    <property type="taxonomic scope" value="Bacteria"/>
</dbReference>
<dbReference type="InterPro" id="IPR005467">
    <property type="entry name" value="His_kinase_dom"/>
</dbReference>
<keyword evidence="6 13" id="KW-0418">Kinase</keyword>
<dbReference type="SUPFAM" id="SSF55874">
    <property type="entry name" value="ATPase domain of HSP90 chaperone/DNA topoisomerase II/histidine kinase"/>
    <property type="match status" value="1"/>
</dbReference>
<comment type="caution">
    <text evidence="13">The sequence shown here is derived from an EMBL/GenBank/DDBJ whole genome shotgun (WGS) entry which is preliminary data.</text>
</comment>
<dbReference type="SUPFAM" id="SSF55781">
    <property type="entry name" value="GAF domain-like"/>
    <property type="match status" value="1"/>
</dbReference>
<dbReference type="PROSITE" id="PS50109">
    <property type="entry name" value="HIS_KIN"/>
    <property type="match status" value="1"/>
</dbReference>
<dbReference type="SMART" id="SM00388">
    <property type="entry name" value="HisKA"/>
    <property type="match status" value="1"/>
</dbReference>
<dbReference type="Pfam" id="PF08668">
    <property type="entry name" value="HDOD"/>
    <property type="match status" value="1"/>
</dbReference>
<keyword evidence="8" id="KW-0902">Two-component regulatory system</keyword>
<dbReference type="PRINTS" id="PR00344">
    <property type="entry name" value="BCTRLSENSOR"/>
</dbReference>
<dbReference type="PROSITE" id="PS50110">
    <property type="entry name" value="RESPONSE_REGULATORY"/>
    <property type="match status" value="1"/>
</dbReference>
<dbReference type="InterPro" id="IPR003607">
    <property type="entry name" value="HD/PDEase_dom"/>
</dbReference>
<dbReference type="InterPro" id="IPR036890">
    <property type="entry name" value="HATPase_C_sf"/>
</dbReference>
<dbReference type="Pfam" id="PF00072">
    <property type="entry name" value="Response_reg"/>
    <property type="match status" value="1"/>
</dbReference>
<dbReference type="CDD" id="cd00082">
    <property type="entry name" value="HisKA"/>
    <property type="match status" value="1"/>
</dbReference>
<dbReference type="PANTHER" id="PTHR43065:SF10">
    <property type="entry name" value="PEROXIDE STRESS-ACTIVATED HISTIDINE KINASE MAK3"/>
    <property type="match status" value="1"/>
</dbReference>
<evidence type="ECO:0000256" key="5">
    <source>
        <dbReference type="ARBA" id="ARBA00022741"/>
    </source>
</evidence>
<dbReference type="PANTHER" id="PTHR43065">
    <property type="entry name" value="SENSOR HISTIDINE KINASE"/>
    <property type="match status" value="1"/>
</dbReference>
<name>S7TCE1_9BACT</name>
<dbReference type="eggNOG" id="COG1639">
    <property type="taxonomic scope" value="Bacteria"/>
</dbReference>
<dbReference type="InterPro" id="IPR003661">
    <property type="entry name" value="HisK_dim/P_dom"/>
</dbReference>
<evidence type="ECO:0000256" key="3">
    <source>
        <dbReference type="ARBA" id="ARBA00022553"/>
    </source>
</evidence>
<dbReference type="InterPro" id="IPR013976">
    <property type="entry name" value="HDOD"/>
</dbReference>
<dbReference type="InterPro" id="IPR003594">
    <property type="entry name" value="HATPase_dom"/>
</dbReference>
<reference evidence="13 14" key="1">
    <citation type="journal article" date="2013" name="Genome Announc.">
        <title>Draft genome sequences for three mercury-methylating, sulfate-reducing bacteria.</title>
        <authorList>
            <person name="Brown S.D."/>
            <person name="Hurt R.A.Jr."/>
            <person name="Gilmour C.C."/>
            <person name="Elias D.A."/>
        </authorList>
    </citation>
    <scope>NUCLEOTIDE SEQUENCE [LARGE SCALE GENOMIC DNA]</scope>
    <source>
        <strain evidence="13 14">DSM 16529</strain>
    </source>
</reference>
<keyword evidence="14" id="KW-1185">Reference proteome</keyword>
<dbReference type="GO" id="GO:0000155">
    <property type="term" value="F:phosphorelay sensor kinase activity"/>
    <property type="evidence" value="ECO:0007669"/>
    <property type="project" value="InterPro"/>
</dbReference>
<dbReference type="Gene3D" id="1.10.3210.10">
    <property type="entry name" value="Hypothetical protein af1432"/>
    <property type="match status" value="1"/>
</dbReference>
<sequence length="882" mass="95212">MDNPAATPATDASDSLRELIRAVDALPSPPPVAVTILSSVHESSDFAEVAALTASDPALTLKVLKLANSSAYNRQGRIASLDKALVVVGVAALKSILLGTFIRGKLLADRSPSDPIILDFWKHSLGCAVTAQLLAERLAPELREDAFVAGMIHDLGKAALLVARSEAYERVLDYAARTGEDLSECERVAFGADHGLAGKWLAESWGLPPMLVDAVWLHHQADALSDFPGFGKRGKRDARDDQANALLGLVMLADRLCREAMVDYSGSLGDLESPLKSASLAARLQIKPQVLDDVRPLIAQRFAERADLYDISMDAATFYAEALQRANGKLVSLSVSGTREQATLARSRQVLEAASRLAASLATADTAEKMLDALANDVFSGLDCPRAAAFLAAEDETSRALGWLDGRRLATGDPTTWPAPLREMLTFPQTLKKEQRHGDILALPLQFAGERFGDVFLARPLSSCPFSEQEAAAYRQIAHLMAANLHRLALARQLAQRAEELSSALGRLSKARETAMQAERLAAVGQLAAGAAHEINNPLSIVYARAQLMEHKEQDTAKKRSLRQMMEQIERITGILQNLMDFARPAPPRLRETSLNDTVEKTLSLLADAMGASKVRVERDLDQTLPRVMADPAQLQSLIVNLCINAQHAMQHKGGGTLSVRTRNDPDKDRALLVVRDTGMGIKKEVLNRIFEPFFTTKEAGKGTGLGLSICYGIVQGHGGSIDIESEEGAFTEVVVGFPLPSLGKSAPVSREDPETRHGGGADVLVVDDEAHIRDILSEALTAEGFSVDTAKNGHEALQRISSGRYRLVLLDVVMPRLDGLSVLRALVAKRPGLPVIVLTGLAGQAEMRQIAELGAVCLTKPFQMDEILSHVRRLLAGEQDS</sequence>
<keyword evidence="4" id="KW-0808">Transferase</keyword>
<organism evidence="13 14">
    <name type="scientific">Alkalidesulfovibrio alkalitolerans DSM 16529</name>
    <dbReference type="NCBI Taxonomy" id="1121439"/>
    <lineage>
        <taxon>Bacteria</taxon>
        <taxon>Pseudomonadati</taxon>
        <taxon>Thermodesulfobacteriota</taxon>
        <taxon>Desulfovibrionia</taxon>
        <taxon>Desulfovibrionales</taxon>
        <taxon>Desulfovibrionaceae</taxon>
        <taxon>Alkalidesulfovibrio</taxon>
    </lineage>
</organism>
<dbReference type="GO" id="GO:0005524">
    <property type="term" value="F:ATP binding"/>
    <property type="evidence" value="ECO:0007669"/>
    <property type="project" value="UniProtKB-KW"/>
</dbReference>
<proteinExistence type="predicted"/>
<dbReference type="SUPFAM" id="SSF47384">
    <property type="entry name" value="Homodimeric domain of signal transducing histidine kinase"/>
    <property type="match status" value="1"/>
</dbReference>